<dbReference type="Proteomes" id="UP000279307">
    <property type="component" value="Chromosome 1"/>
</dbReference>
<dbReference type="PANTHER" id="PTHR22684:SF0">
    <property type="entry name" value="RIBOSOME QUALITY CONTROL COMPLEX SUBUNIT TCF25"/>
    <property type="match status" value="1"/>
</dbReference>
<dbReference type="Proteomes" id="UP000053097">
    <property type="component" value="Unassembled WGS sequence"/>
</dbReference>
<keyword evidence="4" id="KW-1185">Reference proteome</keyword>
<reference evidence="3" key="3">
    <citation type="submission" date="2018-07" db="EMBL/GenBank/DDBJ databases">
        <authorList>
            <person name="Mckenzie S.K."/>
            <person name="Kronauer D.J.C."/>
        </authorList>
    </citation>
    <scope>NUCLEOTIDE SEQUENCE</scope>
    <source>
        <strain evidence="3">Clonal line C1</strain>
    </source>
</reference>
<evidence type="ECO:0000313" key="4">
    <source>
        <dbReference type="Proteomes" id="UP000053097"/>
    </source>
</evidence>
<dbReference type="OrthoDB" id="205993at2759"/>
<evidence type="ECO:0000313" key="2">
    <source>
        <dbReference type="EMBL" id="EZA51501.1"/>
    </source>
</evidence>
<dbReference type="AlphaFoldDB" id="A0A026W7A5"/>
<dbReference type="EMBL" id="QOIP01000001">
    <property type="protein sequence ID" value="RLU26831.1"/>
    <property type="molecule type" value="Genomic_DNA"/>
</dbReference>
<name>A0A026W7A5_OOCBI</name>
<protein>
    <submittedName>
        <fullName evidence="2">Transcription factor</fullName>
    </submittedName>
</protein>
<evidence type="ECO:0000256" key="1">
    <source>
        <dbReference type="SAM" id="MobiDB-lite"/>
    </source>
</evidence>
<evidence type="ECO:0000313" key="3">
    <source>
        <dbReference type="EMBL" id="RLU26831.1"/>
    </source>
</evidence>
<dbReference type="GO" id="GO:1990112">
    <property type="term" value="C:RQC complex"/>
    <property type="evidence" value="ECO:0007669"/>
    <property type="project" value="TreeGrafter"/>
</dbReference>
<feature type="region of interest" description="Disordered" evidence="1">
    <location>
        <begin position="45"/>
        <end position="108"/>
    </location>
</feature>
<reference evidence="3 5" key="2">
    <citation type="journal article" date="2018" name="Genome Res.">
        <title>The genomic architecture and molecular evolution of ant odorant receptors.</title>
        <authorList>
            <person name="McKenzie S.K."/>
            <person name="Kronauer D.J.C."/>
        </authorList>
    </citation>
    <scope>NUCLEOTIDE SEQUENCE [LARGE SCALE GENOMIC DNA]</scope>
    <source>
        <strain evidence="3">Clonal line C1</strain>
    </source>
</reference>
<evidence type="ECO:0000313" key="5">
    <source>
        <dbReference type="Proteomes" id="UP000279307"/>
    </source>
</evidence>
<organism evidence="2 4">
    <name type="scientific">Ooceraea biroi</name>
    <name type="common">Clonal raider ant</name>
    <name type="synonym">Cerapachys biroi</name>
    <dbReference type="NCBI Taxonomy" id="2015173"/>
    <lineage>
        <taxon>Eukaryota</taxon>
        <taxon>Metazoa</taxon>
        <taxon>Ecdysozoa</taxon>
        <taxon>Arthropoda</taxon>
        <taxon>Hexapoda</taxon>
        <taxon>Insecta</taxon>
        <taxon>Pterygota</taxon>
        <taxon>Neoptera</taxon>
        <taxon>Endopterygota</taxon>
        <taxon>Hymenoptera</taxon>
        <taxon>Apocrita</taxon>
        <taxon>Aculeata</taxon>
        <taxon>Formicoidea</taxon>
        <taxon>Formicidae</taxon>
        <taxon>Dorylinae</taxon>
        <taxon>Ooceraea</taxon>
    </lineage>
</organism>
<dbReference type="EMBL" id="KK107388">
    <property type="protein sequence ID" value="EZA51501.1"/>
    <property type="molecule type" value="Genomic_DNA"/>
</dbReference>
<sequence length="609" mass="69727">MSTRYMKRIYGGNAIREENNEAASDTEVSVTNDTKSKSFNVFDVLSQSSDNDEQDTSDKQDNEDLVASDGNENCNDMKRKKKKKKRRKPENIKNQQLQQHDVESNDSVDEVERSIWEVNKLLGEPSVAGCSNQILEPQWINNKSKEDVLIVQHKHLNPYNELKRIFGSKTVEAEQSKTRNRGRSGHLRKTWLVSPRDNWPPLGKFGLTMSFDHGMDDTGNAQYFVYQHSSSYKQIQLKFLRAVESLNPENIISIINAHPYHVDALLQTSELCNVSEDLAMAAEFAERALYSLECAFHPSFNLTTTQCRLDYRKQQNRALFIVLFKHLGFVGGRACYRTSLEFCKLLLSLDHADPLAVILFIDFYALRAREYKWFVEFCNLWESSRNLSQLPNIAYSLALAHFHLGNKADADNLLQNALIMFPGVLALLLEKCSIQTDAKVMYHAFFNSRAQASTPPALEKLQNLYVLRSFHLWKEADILPWLKECVHAVLNRVESKDDYVKFCDVKRGKRYQGRLPKNILRHIILADLKEVTVIVQEVHNENPVLSHDPLPPTDSIDIYRRPTMNTRAPPSSSNFVSLFFSSLFTNLDDETAAAALNGLNLFEENDDHA</sequence>
<reference evidence="2 4" key="1">
    <citation type="journal article" date="2014" name="Curr. Biol.">
        <title>The genome of the clonal raider ant Cerapachys biroi.</title>
        <authorList>
            <person name="Oxley P.R."/>
            <person name="Ji L."/>
            <person name="Fetter-Pruneda I."/>
            <person name="McKenzie S.K."/>
            <person name="Li C."/>
            <person name="Hu H."/>
            <person name="Zhang G."/>
            <person name="Kronauer D.J."/>
        </authorList>
    </citation>
    <scope>NUCLEOTIDE SEQUENCE [LARGE SCALE GENOMIC DNA]</scope>
</reference>
<gene>
    <name evidence="3" type="ORF">DMN91_000628</name>
    <name evidence="2" type="ORF">X777_09845</name>
</gene>
<dbReference type="OMA" id="HAYLWEV"/>
<proteinExistence type="predicted"/>
<dbReference type="PANTHER" id="PTHR22684">
    <property type="entry name" value="NULP1-RELATED"/>
    <property type="match status" value="1"/>
</dbReference>
<dbReference type="STRING" id="2015173.A0A026W7A5"/>
<accession>A0A026W7A5</accession>
<feature type="compositionally biased region" description="Basic residues" evidence="1">
    <location>
        <begin position="78"/>
        <end position="88"/>
    </location>
</feature>
<dbReference type="Pfam" id="PF04910">
    <property type="entry name" value="Tcf25"/>
    <property type="match status" value="1"/>
</dbReference>
<dbReference type="InterPro" id="IPR006994">
    <property type="entry name" value="TCF25/Rqc1"/>
</dbReference>